<evidence type="ECO:0000256" key="1">
    <source>
        <dbReference type="SAM" id="SignalP"/>
    </source>
</evidence>
<accession>A0A835LV54</accession>
<proteinExistence type="predicted"/>
<dbReference type="EMBL" id="JADFTS010000005">
    <property type="protein sequence ID" value="KAF9604464.1"/>
    <property type="molecule type" value="Genomic_DNA"/>
</dbReference>
<organism evidence="2 3">
    <name type="scientific">Coptis chinensis</name>
    <dbReference type="NCBI Taxonomy" id="261450"/>
    <lineage>
        <taxon>Eukaryota</taxon>
        <taxon>Viridiplantae</taxon>
        <taxon>Streptophyta</taxon>
        <taxon>Embryophyta</taxon>
        <taxon>Tracheophyta</taxon>
        <taxon>Spermatophyta</taxon>
        <taxon>Magnoliopsida</taxon>
        <taxon>Ranunculales</taxon>
        <taxon>Ranunculaceae</taxon>
        <taxon>Coptidoideae</taxon>
        <taxon>Coptis</taxon>
    </lineage>
</organism>
<feature type="signal peptide" evidence="1">
    <location>
        <begin position="1"/>
        <end position="23"/>
    </location>
</feature>
<dbReference type="AlphaFoldDB" id="A0A835LV54"/>
<comment type="caution">
    <text evidence="2">The sequence shown here is derived from an EMBL/GenBank/DDBJ whole genome shotgun (WGS) entry which is preliminary data.</text>
</comment>
<keyword evidence="1" id="KW-0732">Signal</keyword>
<evidence type="ECO:0008006" key="4">
    <source>
        <dbReference type="Google" id="ProtNLM"/>
    </source>
</evidence>
<reference evidence="2 3" key="1">
    <citation type="submission" date="2020-10" db="EMBL/GenBank/DDBJ databases">
        <title>The Coptis chinensis genome and diversification of protoberbering-type alkaloids.</title>
        <authorList>
            <person name="Wang B."/>
            <person name="Shu S."/>
            <person name="Song C."/>
            <person name="Liu Y."/>
        </authorList>
    </citation>
    <scope>NUCLEOTIDE SEQUENCE [LARGE SCALE GENOMIC DNA]</scope>
    <source>
        <strain evidence="2">HL-2020</strain>
        <tissue evidence="2">Leaf</tissue>
    </source>
</reference>
<feature type="chain" id="PRO_5032339589" description="Secreted protein" evidence="1">
    <location>
        <begin position="24"/>
        <end position="113"/>
    </location>
</feature>
<evidence type="ECO:0000313" key="2">
    <source>
        <dbReference type="EMBL" id="KAF9604464.1"/>
    </source>
</evidence>
<sequence>MAVASRVLVFVVILIFCLADAEGVVRCGIWRRTGKTGTAGNRELCGSCYTNMKTHGNRALKPPMSFHIGVTLSTHHLVSESAWRDTFATPTAFLTRSYAMFRPKVQFAPTLAQ</sequence>
<name>A0A835LV54_9MAGN</name>
<keyword evidence="3" id="KW-1185">Reference proteome</keyword>
<dbReference type="Proteomes" id="UP000631114">
    <property type="component" value="Unassembled WGS sequence"/>
</dbReference>
<protein>
    <recommendedName>
        <fullName evidence="4">Secreted protein</fullName>
    </recommendedName>
</protein>
<gene>
    <name evidence="2" type="ORF">IFM89_006746</name>
</gene>
<evidence type="ECO:0000313" key="3">
    <source>
        <dbReference type="Proteomes" id="UP000631114"/>
    </source>
</evidence>